<evidence type="ECO:0000259" key="4">
    <source>
        <dbReference type="Pfam" id="PF24894"/>
    </source>
</evidence>
<gene>
    <name evidence="5" type="ORF">SAMN05443428_10160</name>
</gene>
<keyword evidence="6" id="KW-1185">Reference proteome</keyword>
<keyword evidence="5" id="KW-0808">Transferase</keyword>
<dbReference type="InterPro" id="IPR005835">
    <property type="entry name" value="NTP_transferase_dom"/>
</dbReference>
<proteinExistence type="inferred from homology"/>
<keyword evidence="2" id="KW-0320">Glycogen biosynthesis</keyword>
<dbReference type="InterPro" id="IPR011831">
    <property type="entry name" value="ADP-Glc_PPase"/>
</dbReference>
<feature type="domain" description="Nucleotidyl transferase" evidence="3">
    <location>
        <begin position="7"/>
        <end position="230"/>
    </location>
</feature>
<evidence type="ECO:0000313" key="6">
    <source>
        <dbReference type="Proteomes" id="UP000190105"/>
    </source>
</evidence>
<dbReference type="Pfam" id="PF24894">
    <property type="entry name" value="Hexapep_GlmU"/>
    <property type="match status" value="1"/>
</dbReference>
<dbReference type="InterPro" id="IPR011832">
    <property type="entry name" value="GlgDAde_trans"/>
</dbReference>
<dbReference type="SUPFAM" id="SSF53448">
    <property type="entry name" value="Nucleotide-diphospho-sugar transferases"/>
    <property type="match status" value="1"/>
</dbReference>
<dbReference type="AlphaFoldDB" id="A0A1T4WE96"/>
<evidence type="ECO:0000313" key="5">
    <source>
        <dbReference type="EMBL" id="SKA75624.1"/>
    </source>
</evidence>
<evidence type="ECO:0000259" key="3">
    <source>
        <dbReference type="Pfam" id="PF00483"/>
    </source>
</evidence>
<dbReference type="Gene3D" id="2.160.10.10">
    <property type="entry name" value="Hexapeptide repeat proteins"/>
    <property type="match status" value="1"/>
</dbReference>
<keyword evidence="5" id="KW-0548">Nucleotidyltransferase</keyword>
<dbReference type="CDD" id="cd02508">
    <property type="entry name" value="ADP_Glucose_PP"/>
    <property type="match status" value="1"/>
</dbReference>
<dbReference type="Proteomes" id="UP000190105">
    <property type="component" value="Unassembled WGS sequence"/>
</dbReference>
<dbReference type="Pfam" id="PF00483">
    <property type="entry name" value="NTP_transferase"/>
    <property type="match status" value="1"/>
</dbReference>
<dbReference type="STRING" id="1147123.SAMN05443428_10160"/>
<evidence type="ECO:0000256" key="2">
    <source>
        <dbReference type="ARBA" id="ARBA00023056"/>
    </source>
</evidence>
<dbReference type="CDD" id="cd04651">
    <property type="entry name" value="LbH_G1P_AT_C"/>
    <property type="match status" value="1"/>
</dbReference>
<protein>
    <submittedName>
        <fullName evidence="5">Glucose-1-phosphate adenylyltransferase</fullName>
    </submittedName>
</protein>
<comment type="similarity">
    <text evidence="1">Belongs to the bacterial/plant glucose-1-phosphate adenylyltransferase family.</text>
</comment>
<dbReference type="NCBIfam" id="TIGR02092">
    <property type="entry name" value="glgD"/>
    <property type="match status" value="1"/>
</dbReference>
<reference evidence="6" key="1">
    <citation type="submission" date="2017-02" db="EMBL/GenBank/DDBJ databases">
        <authorList>
            <person name="Varghese N."/>
            <person name="Submissions S."/>
        </authorList>
    </citation>
    <scope>NUCLEOTIDE SEQUENCE [LARGE SCALE GENOMIC DNA]</scope>
    <source>
        <strain evidence="6">USBA 833</strain>
    </source>
</reference>
<dbReference type="GO" id="GO:0008878">
    <property type="term" value="F:glucose-1-phosphate adenylyltransferase activity"/>
    <property type="evidence" value="ECO:0007669"/>
    <property type="project" value="InterPro"/>
</dbReference>
<organism evidence="5 6">
    <name type="scientific">Caloramator quimbayensis</name>
    <dbReference type="NCBI Taxonomy" id="1147123"/>
    <lineage>
        <taxon>Bacteria</taxon>
        <taxon>Bacillati</taxon>
        <taxon>Bacillota</taxon>
        <taxon>Clostridia</taxon>
        <taxon>Eubacteriales</taxon>
        <taxon>Clostridiaceae</taxon>
        <taxon>Caloramator</taxon>
    </lineage>
</organism>
<dbReference type="OrthoDB" id="9801810at2"/>
<dbReference type="InterPro" id="IPR029044">
    <property type="entry name" value="Nucleotide-diphossugar_trans"/>
</dbReference>
<evidence type="ECO:0000256" key="1">
    <source>
        <dbReference type="ARBA" id="ARBA00010443"/>
    </source>
</evidence>
<sequence>MKDTLGIIYAAEDDTQIRELTKKRSIAALPFGGRYRLVDFTLSNMVNSGIKNIGIITQNNYASLVDHIGTGKEWDLNRKREGLNILSPFAIHDSTGWYKGSIDALHSAMGFIKKGNEKYVLISGTHMLCNMNFNEYQNFHIEKGADITVIYKEDNIRKDKLKKYTLLQTDEDGRVRDIEVYPAIPKSNKISMKMYLLEKELLEYLIEEASARGYEDFVKDIIIKKIDKLKIYGYPYEGYLARIDSITTYYRFNMELLKKEVREELFYREGLIYTRIKDEVPAKYSDDAVVKNCLVADGCIIEGEIENCILFRGVRISKGAKIKNSIIFQECEIEENAVLDHVILDKKVIVKRGRTLIGTENYPVAITKGEVI</sequence>
<feature type="domain" description="Glucose-1-phosphate adenylyltransferase/Bifunctional protein GlmU-like C-terminal hexapeptide" evidence="4">
    <location>
        <begin position="287"/>
        <end position="359"/>
    </location>
</feature>
<dbReference type="InterPro" id="IPR056818">
    <property type="entry name" value="GlmU/GlgC-like_hexapep"/>
</dbReference>
<dbReference type="PANTHER" id="PTHR43523">
    <property type="entry name" value="GLUCOSE-1-PHOSPHATE ADENYLYLTRANSFERASE-RELATED"/>
    <property type="match status" value="1"/>
</dbReference>
<dbReference type="EMBL" id="FUYH01000001">
    <property type="protein sequence ID" value="SKA75624.1"/>
    <property type="molecule type" value="Genomic_DNA"/>
</dbReference>
<dbReference type="SUPFAM" id="SSF51161">
    <property type="entry name" value="Trimeric LpxA-like enzymes"/>
    <property type="match status" value="1"/>
</dbReference>
<accession>A0A1T4WE96</accession>
<dbReference type="PANTHER" id="PTHR43523:SF6">
    <property type="entry name" value="GLYCOGEN BIOSYNTHESIS PROTEIN GLGD"/>
    <property type="match status" value="1"/>
</dbReference>
<dbReference type="GO" id="GO:0005978">
    <property type="term" value="P:glycogen biosynthetic process"/>
    <property type="evidence" value="ECO:0007669"/>
    <property type="project" value="UniProtKB-KW"/>
</dbReference>
<dbReference type="RefSeq" id="WP_078695105.1">
    <property type="nucleotide sequence ID" value="NZ_FUYH01000001.1"/>
</dbReference>
<name>A0A1T4WE96_9CLOT</name>
<dbReference type="InterPro" id="IPR011004">
    <property type="entry name" value="Trimer_LpxA-like_sf"/>
</dbReference>
<dbReference type="Gene3D" id="3.90.550.10">
    <property type="entry name" value="Spore Coat Polysaccharide Biosynthesis Protein SpsA, Chain A"/>
    <property type="match status" value="1"/>
</dbReference>